<dbReference type="STRING" id="1167006.UWK_01722"/>
<dbReference type="InterPro" id="IPR022946">
    <property type="entry name" value="UPF0313"/>
</dbReference>
<dbReference type="SUPFAM" id="SSF102114">
    <property type="entry name" value="Radical SAM enzymes"/>
    <property type="match status" value="1"/>
</dbReference>
<dbReference type="InterPro" id="IPR007197">
    <property type="entry name" value="rSAM"/>
</dbReference>
<feature type="compositionally biased region" description="Basic residues" evidence="7">
    <location>
        <begin position="584"/>
        <end position="600"/>
    </location>
</feature>
<comment type="cofactor">
    <cofactor evidence="6">
        <name>[4Fe-4S] cluster</name>
        <dbReference type="ChEBI" id="CHEBI:49883"/>
    </cofactor>
    <text evidence="6">Binds 1 [4Fe-4S] cluster. The cluster is coordinated with 3 cysteines and an exchangeable S-adenosyl-L-methionine.</text>
</comment>
<reference evidence="10" key="1">
    <citation type="journal article" date="2013" name="Stand. Genomic Sci.">
        <title>Complete genome sequence of Desulfocapsa sulfexigens, a marine deltaproteobacterium specialized in disproportionating inorganic sulfur compounds.</title>
        <authorList>
            <person name="Finster K.W."/>
            <person name="Kjeldsen K.U."/>
            <person name="Kube M."/>
            <person name="Reinhardt R."/>
            <person name="Mussmann M."/>
            <person name="Amann R."/>
            <person name="Schreiber L."/>
        </authorList>
    </citation>
    <scope>NUCLEOTIDE SEQUENCE [LARGE SCALE GENOMIC DNA]</scope>
    <source>
        <strain evidence="10">DSM 10523 / SB164P1</strain>
    </source>
</reference>
<accession>M1PF01</accession>
<comment type="similarity">
    <text evidence="6">Belongs to the UPF0313 family.</text>
</comment>
<protein>
    <submittedName>
        <fullName evidence="9">Putative radical SAM protein YgiQ</fullName>
    </submittedName>
</protein>
<dbReference type="eggNOG" id="COG1032">
    <property type="taxonomic scope" value="Bacteria"/>
</dbReference>
<dbReference type="SMART" id="SM00729">
    <property type="entry name" value="Elp3"/>
    <property type="match status" value="1"/>
</dbReference>
<dbReference type="SFLD" id="SFLDG01069">
    <property type="entry name" value="UPF0313"/>
    <property type="match status" value="1"/>
</dbReference>
<keyword evidence="10" id="KW-1185">Reference proteome</keyword>
<evidence type="ECO:0000313" key="9">
    <source>
        <dbReference type="EMBL" id="AGF78280.1"/>
    </source>
</evidence>
<dbReference type="GO" id="GO:0051539">
    <property type="term" value="F:4 iron, 4 sulfur cluster binding"/>
    <property type="evidence" value="ECO:0007669"/>
    <property type="project" value="UniProtKB-KW"/>
</dbReference>
<dbReference type="Gene3D" id="3.80.30.20">
    <property type="entry name" value="tm_1862 like domain"/>
    <property type="match status" value="1"/>
</dbReference>
<feature type="binding site" evidence="6">
    <location>
        <position position="322"/>
    </location>
    <ligand>
        <name>[4Fe-4S] cluster</name>
        <dbReference type="ChEBI" id="CHEBI:49883"/>
        <note>4Fe-4S-S-AdoMet</note>
    </ligand>
</feature>
<dbReference type="RefSeq" id="WP_015403971.1">
    <property type="nucleotide sequence ID" value="NC_020304.1"/>
</dbReference>
<dbReference type="HAMAP" id="MF_01251">
    <property type="entry name" value="UPF0313"/>
    <property type="match status" value="1"/>
</dbReference>
<dbReference type="PANTHER" id="PTHR32331">
    <property type="entry name" value="UPF0313 PROTEIN YGIQ"/>
    <property type="match status" value="1"/>
</dbReference>
<dbReference type="OrthoDB" id="9803479at2"/>
<evidence type="ECO:0000256" key="4">
    <source>
        <dbReference type="ARBA" id="ARBA00023004"/>
    </source>
</evidence>
<dbReference type="PANTHER" id="PTHR32331:SF0">
    <property type="entry name" value="UPF0313 PROTEIN YGIQ"/>
    <property type="match status" value="1"/>
</dbReference>
<evidence type="ECO:0000313" key="10">
    <source>
        <dbReference type="Proteomes" id="UP000011721"/>
    </source>
</evidence>
<keyword evidence="1 6" id="KW-0004">4Fe-4S</keyword>
<dbReference type="InterPro" id="IPR013704">
    <property type="entry name" value="UPF0313_N"/>
</dbReference>
<feature type="domain" description="Radical SAM core" evidence="8">
    <location>
        <begin position="307"/>
        <end position="574"/>
    </location>
</feature>
<dbReference type="InterPro" id="IPR006638">
    <property type="entry name" value="Elp3/MiaA/NifB-like_rSAM"/>
</dbReference>
<dbReference type="AlphaFoldDB" id="M1PF01"/>
<keyword evidence="2 6" id="KW-0949">S-adenosyl-L-methionine</keyword>
<dbReference type="GO" id="GO:0005506">
    <property type="term" value="F:iron ion binding"/>
    <property type="evidence" value="ECO:0007669"/>
    <property type="project" value="UniProtKB-UniRule"/>
</dbReference>
<dbReference type="InterPro" id="IPR058240">
    <property type="entry name" value="rSAM_sf"/>
</dbReference>
<evidence type="ECO:0000256" key="6">
    <source>
        <dbReference type="HAMAP-Rule" id="MF_01251"/>
    </source>
</evidence>
<dbReference type="HOGENOM" id="CLU_018288_2_0_7"/>
<evidence type="ECO:0000256" key="1">
    <source>
        <dbReference type="ARBA" id="ARBA00022485"/>
    </source>
</evidence>
<feature type="binding site" evidence="6">
    <location>
        <position position="326"/>
    </location>
    <ligand>
        <name>[4Fe-4S] cluster</name>
        <dbReference type="ChEBI" id="CHEBI:49883"/>
        <note>4Fe-4S-S-AdoMet</note>
    </ligand>
</feature>
<dbReference type="PROSITE" id="PS51918">
    <property type="entry name" value="RADICAL_SAM"/>
    <property type="match status" value="1"/>
</dbReference>
<evidence type="ECO:0000259" key="8">
    <source>
        <dbReference type="PROSITE" id="PS51918"/>
    </source>
</evidence>
<feature type="region of interest" description="Disordered" evidence="7">
    <location>
        <begin position="573"/>
        <end position="600"/>
    </location>
</feature>
<dbReference type="NCBIfam" id="TIGR03904">
    <property type="entry name" value="SAM_YgiQ"/>
    <property type="match status" value="1"/>
</dbReference>
<dbReference type="KEGG" id="dsf:UWK_01722"/>
<gene>
    <name evidence="9" type="ordered locus">UWK_01722</name>
</gene>
<keyword evidence="4 6" id="KW-0408">Iron</keyword>
<dbReference type="SFLD" id="SFLDS00029">
    <property type="entry name" value="Radical_SAM"/>
    <property type="match status" value="1"/>
</dbReference>
<dbReference type="Proteomes" id="UP000011721">
    <property type="component" value="Chromosome"/>
</dbReference>
<dbReference type="Pfam" id="PF04055">
    <property type="entry name" value="Radical_SAM"/>
    <property type="match status" value="1"/>
</dbReference>
<keyword evidence="3 6" id="KW-0479">Metal-binding</keyword>
<feature type="binding site" evidence="6">
    <location>
        <position position="329"/>
    </location>
    <ligand>
        <name>[4Fe-4S] cluster</name>
        <dbReference type="ChEBI" id="CHEBI:49883"/>
        <note>4Fe-4S-S-AdoMet</note>
    </ligand>
</feature>
<evidence type="ECO:0000256" key="2">
    <source>
        <dbReference type="ARBA" id="ARBA00022691"/>
    </source>
</evidence>
<dbReference type="GO" id="GO:0003824">
    <property type="term" value="F:catalytic activity"/>
    <property type="evidence" value="ECO:0007669"/>
    <property type="project" value="InterPro"/>
</dbReference>
<dbReference type="Pfam" id="PF08497">
    <property type="entry name" value="Radical_SAM_N"/>
    <property type="match status" value="1"/>
</dbReference>
<dbReference type="InterPro" id="IPR023404">
    <property type="entry name" value="rSAM_horseshoe"/>
</dbReference>
<organism evidence="9 10">
    <name type="scientific">Desulfocapsa sulfexigens (strain DSM 10523 / SB164P1)</name>
    <dbReference type="NCBI Taxonomy" id="1167006"/>
    <lineage>
        <taxon>Bacteria</taxon>
        <taxon>Pseudomonadati</taxon>
        <taxon>Thermodesulfobacteriota</taxon>
        <taxon>Desulfobulbia</taxon>
        <taxon>Desulfobulbales</taxon>
        <taxon>Desulfocapsaceae</taxon>
        <taxon>Desulfocapsa</taxon>
    </lineage>
</organism>
<dbReference type="EMBL" id="CP003985">
    <property type="protein sequence ID" value="AGF78280.1"/>
    <property type="molecule type" value="Genomic_DNA"/>
</dbReference>
<dbReference type="SFLD" id="SFLDG01082">
    <property type="entry name" value="B12-binding_domain_containing"/>
    <property type="match status" value="1"/>
</dbReference>
<feature type="region of interest" description="Disordered" evidence="7">
    <location>
        <begin position="102"/>
        <end position="129"/>
    </location>
</feature>
<evidence type="ECO:0000256" key="3">
    <source>
        <dbReference type="ARBA" id="ARBA00022723"/>
    </source>
</evidence>
<evidence type="ECO:0000256" key="7">
    <source>
        <dbReference type="SAM" id="MobiDB-lite"/>
    </source>
</evidence>
<sequence length="600" mass="67690">MKPADPISPLPATKKECDARGWHELDIVLVTGDAYVDHPSFGVALIGRLLESKGYRVAILAQPRYSDNTDFKMFGRPRLFFGITGGNLDSVVANYTGNGKVREKDSYSPDGNPWFDKKREKTSRRRPDRASMLYSNLARSAYKDVPVILGGVEASLRRFIHYDYKQKKLRGSLLSDAKADLLVYGMGEQAVLEIARRLDKGLDLSSIAGTCERLSDQVFQQRQHDEKSRIFLPSWQEIQQNDALFLRAEKTIDAQARSYGDIQLIQRQQSSWIIQQPQPPQLSTPELDKLYELPYTRCEHPAFPNVPAARMIQHSLTAVRGCSGNCSFCAITRHQGPAISSRSKESLLREAKAVSNMKNFAGTITDIGGPTANLYGVSCRIGSCKKHDCLYPKVCKNLEVNEKAFLAVLREVAALPEIRNVFISSGLRLELLCLTPKLFKEIIRTHTPGILKIAPEHTEQEVLDIMHKESSEQLVRFLELGRTLSRELNKEAHFSPYIISAHPGCKESHTANMAKTLQKLGLELRQFQDFTPTPGTLATAMYVTGLHRDTEKPIFVARGQSERMKQRRILEQHLLPKNSSPKNSGHKKQRPHKHSVKRRK</sequence>
<keyword evidence="5 6" id="KW-0411">Iron-sulfur</keyword>
<evidence type="ECO:0000256" key="5">
    <source>
        <dbReference type="ARBA" id="ARBA00023014"/>
    </source>
</evidence>
<dbReference type="PATRIC" id="fig|1167006.5.peg.1901"/>
<name>M1PF01_DESSD</name>
<proteinExistence type="inferred from homology"/>